<dbReference type="Gene3D" id="2.60.40.3140">
    <property type="match status" value="1"/>
</dbReference>
<evidence type="ECO:0000259" key="3">
    <source>
        <dbReference type="Pfam" id="PF01841"/>
    </source>
</evidence>
<dbReference type="RefSeq" id="WP_015333870.1">
    <property type="nucleotide sequence ID" value="NC_020054.1"/>
</dbReference>
<dbReference type="EMBL" id="HE796683">
    <property type="protein sequence ID" value="CCH02771.1"/>
    <property type="molecule type" value="Genomic_DNA"/>
</dbReference>
<name>I0KF68_9BACT</name>
<organism evidence="4 5">
    <name type="scientific">Fibrella aestuarina BUZ 2</name>
    <dbReference type="NCBI Taxonomy" id="1166018"/>
    <lineage>
        <taxon>Bacteria</taxon>
        <taxon>Pseudomonadati</taxon>
        <taxon>Bacteroidota</taxon>
        <taxon>Cytophagia</taxon>
        <taxon>Cytophagales</taxon>
        <taxon>Spirosomataceae</taxon>
        <taxon>Fibrella</taxon>
    </lineage>
</organism>
<sequence>MQPTLPAFRVAFVGLLVSLCSVHTQAQQAAQLPVVKFGQVTTADFTAQPTPVDTTAEAVVLYESANTRFSLRNQRILRQTDYYSKIRINKKSAYDRATVEMALRGDGPTREYVQNIEGITYTLQNGQVTKLKMDKAAVVNERVSNTLTVQKLTLPGVQEGCIIEYRYTRFSPDEETPPSWAFQQDIPVIWSDYKSTLSNYYHVKVIMMGYLPLTVHKTTPVSGGLVPGIADEGAVESHYAVANAPAFKNEAYITTARDYLSRIDFELASINIPGYLQKAFSLSWSDMDQTLLTMESFGNQYQKAPYMRPVAEGIKAKYPAADTLGRVTAAYDYLRNTMTWNGQGNVQSDRLKKVLELKKGDAADLNFMLIGLLRELGLDANPVILSTRDHGQINESYGMLRQFNYVVSHLTLGGKDFLLDATDRFVRPGVLPYRALNQLGRLILPNGNSRFVPLTTTERDTEAKIGAFTVSEDGELKGTLSHSYSGYGAIDARESYKARGEKQFVDDVKQKKPDWQVEQVSFTNVSELDRPLTVNYTLAVAEVAQVVGDRMYLRPMLTEGQQENPFKQPERQYPVDFAHGMETIFTTTYTLPAGYTVEEMPKPVIISLPDNGGRFAYQVQPLENRITVVSRVLIREPLFMADEYGVLKEFYEKILQKHGEQIVLKKSGSAPIAEQTNVPNADPKSGSGVTPRKK</sequence>
<gene>
    <name evidence="4" type="ORF">FAES_4772</name>
</gene>
<dbReference type="KEGG" id="fae:FAES_4772"/>
<dbReference type="PATRIC" id="fig|1166018.3.peg.1742"/>
<feature type="region of interest" description="Disordered" evidence="1">
    <location>
        <begin position="672"/>
        <end position="694"/>
    </location>
</feature>
<keyword evidence="5" id="KW-1185">Reference proteome</keyword>
<dbReference type="HOGENOM" id="CLU_026364_0_0_10"/>
<dbReference type="Gene3D" id="3.10.620.30">
    <property type="match status" value="1"/>
</dbReference>
<evidence type="ECO:0000313" key="4">
    <source>
        <dbReference type="EMBL" id="CCH02771.1"/>
    </source>
</evidence>
<dbReference type="Proteomes" id="UP000011058">
    <property type="component" value="Chromosome"/>
</dbReference>
<keyword evidence="2" id="KW-0732">Signal</keyword>
<reference evidence="4 5" key="1">
    <citation type="journal article" date="2012" name="J. Bacteriol.">
        <title>Genome Sequence of Fibrella aestuarina BUZ 2T, a Filamentous Marine Bacterium.</title>
        <authorList>
            <person name="Filippini M."/>
            <person name="Qi W."/>
            <person name="Blom J."/>
            <person name="Goesmann A."/>
            <person name="Smits T.H."/>
            <person name="Bagheri H.C."/>
        </authorList>
    </citation>
    <scope>NUCLEOTIDE SEQUENCE [LARGE SCALE GENOMIC DNA]</scope>
    <source>
        <strain evidence="5">BUZ 2T</strain>
    </source>
</reference>
<protein>
    <recommendedName>
        <fullName evidence="3">Transglutaminase-like domain-containing protein</fullName>
    </recommendedName>
</protein>
<dbReference type="OrthoDB" id="98874at2"/>
<dbReference type="eggNOG" id="COG1305">
    <property type="taxonomic scope" value="Bacteria"/>
</dbReference>
<dbReference type="STRING" id="1166018.FAES_4772"/>
<dbReference type="Pfam" id="PF01841">
    <property type="entry name" value="Transglut_core"/>
    <property type="match status" value="1"/>
</dbReference>
<dbReference type="Gene3D" id="2.60.120.1130">
    <property type="match status" value="1"/>
</dbReference>
<feature type="domain" description="Transglutaminase-like" evidence="3">
    <location>
        <begin position="320"/>
        <end position="392"/>
    </location>
</feature>
<dbReference type="AlphaFoldDB" id="I0KF68"/>
<feature type="signal peptide" evidence="2">
    <location>
        <begin position="1"/>
        <end position="26"/>
    </location>
</feature>
<proteinExistence type="predicted"/>
<evidence type="ECO:0000256" key="2">
    <source>
        <dbReference type="SAM" id="SignalP"/>
    </source>
</evidence>
<evidence type="ECO:0000256" key="1">
    <source>
        <dbReference type="SAM" id="MobiDB-lite"/>
    </source>
</evidence>
<feature type="chain" id="PRO_5003630141" description="Transglutaminase-like domain-containing protein" evidence="2">
    <location>
        <begin position="27"/>
        <end position="694"/>
    </location>
</feature>
<dbReference type="InterPro" id="IPR002931">
    <property type="entry name" value="Transglutaminase-like"/>
</dbReference>
<evidence type="ECO:0000313" key="5">
    <source>
        <dbReference type="Proteomes" id="UP000011058"/>
    </source>
</evidence>
<accession>I0KF68</accession>